<dbReference type="OrthoDB" id="8663017at2"/>
<evidence type="ECO:0000256" key="4">
    <source>
        <dbReference type="ARBA" id="ARBA00022452"/>
    </source>
</evidence>
<evidence type="ECO:0000256" key="9">
    <source>
        <dbReference type="ARBA" id="ARBA00023065"/>
    </source>
</evidence>
<dbReference type="GO" id="GO:0015891">
    <property type="term" value="P:siderophore transport"/>
    <property type="evidence" value="ECO:0007669"/>
    <property type="project" value="InterPro"/>
</dbReference>
<feature type="domain" description="TonB-dependent receptor plug" evidence="20">
    <location>
        <begin position="97"/>
        <end position="197"/>
    </location>
</feature>
<evidence type="ECO:0000256" key="10">
    <source>
        <dbReference type="ARBA" id="ARBA00023077"/>
    </source>
</evidence>
<evidence type="ECO:0000313" key="22">
    <source>
        <dbReference type="Proteomes" id="UP000375525"/>
    </source>
</evidence>
<keyword evidence="12 21" id="KW-0675">Receptor</keyword>
<evidence type="ECO:0000256" key="6">
    <source>
        <dbReference type="ARBA" id="ARBA00022692"/>
    </source>
</evidence>
<organism evidence="21 22">
    <name type="scientific">Pseudomonas fluorescens</name>
    <dbReference type="NCBI Taxonomy" id="294"/>
    <lineage>
        <taxon>Bacteria</taxon>
        <taxon>Pseudomonadati</taxon>
        <taxon>Pseudomonadota</taxon>
        <taxon>Gammaproteobacteria</taxon>
        <taxon>Pseudomonadales</taxon>
        <taxon>Pseudomonadaceae</taxon>
        <taxon>Pseudomonas</taxon>
    </lineage>
</organism>
<evidence type="ECO:0000256" key="3">
    <source>
        <dbReference type="ARBA" id="ARBA00022448"/>
    </source>
</evidence>
<dbReference type="InterPro" id="IPR039426">
    <property type="entry name" value="TonB-dep_rcpt-like"/>
</dbReference>
<dbReference type="InterPro" id="IPR036942">
    <property type="entry name" value="Beta-barrel_TonB_sf"/>
</dbReference>
<evidence type="ECO:0000256" key="1">
    <source>
        <dbReference type="ARBA" id="ARBA00004571"/>
    </source>
</evidence>
<name>A0A5E7MBJ9_PSEFL</name>
<evidence type="ECO:0000313" key="21">
    <source>
        <dbReference type="EMBL" id="VVP22039.1"/>
    </source>
</evidence>
<evidence type="ECO:0000256" key="14">
    <source>
        <dbReference type="PROSITE-ProRule" id="PRU01360"/>
    </source>
</evidence>
<protein>
    <submittedName>
        <fullName evidence="21">FhuE receptor</fullName>
    </submittedName>
</protein>
<dbReference type="FunFam" id="2.170.130.10:FF:000010">
    <property type="entry name" value="Ferripyoverdine receptor"/>
    <property type="match status" value="1"/>
</dbReference>
<dbReference type="Gene3D" id="2.170.130.10">
    <property type="entry name" value="TonB-dependent receptor, plug domain"/>
    <property type="match status" value="1"/>
</dbReference>
<dbReference type="Gene3D" id="2.40.170.20">
    <property type="entry name" value="TonB-dependent receptor, beta-barrel domain"/>
    <property type="match status" value="1"/>
</dbReference>
<dbReference type="Pfam" id="PF00593">
    <property type="entry name" value="TonB_dep_Rec_b-barrel"/>
    <property type="match status" value="1"/>
</dbReference>
<dbReference type="GO" id="GO:0009279">
    <property type="term" value="C:cell outer membrane"/>
    <property type="evidence" value="ECO:0007669"/>
    <property type="project" value="UniProtKB-SubCell"/>
</dbReference>
<dbReference type="SUPFAM" id="SSF56935">
    <property type="entry name" value="Porins"/>
    <property type="match status" value="1"/>
</dbReference>
<dbReference type="InterPro" id="IPR010105">
    <property type="entry name" value="TonB_sidphr_rcpt"/>
</dbReference>
<proteinExistence type="inferred from homology"/>
<dbReference type="Pfam" id="PF07715">
    <property type="entry name" value="Plug"/>
    <property type="match status" value="1"/>
</dbReference>
<dbReference type="InterPro" id="IPR037066">
    <property type="entry name" value="Plug_dom_sf"/>
</dbReference>
<dbReference type="PROSITE" id="PS52016">
    <property type="entry name" value="TONB_DEPENDENT_REC_3"/>
    <property type="match status" value="1"/>
</dbReference>
<evidence type="ECO:0000259" key="19">
    <source>
        <dbReference type="Pfam" id="PF00593"/>
    </source>
</evidence>
<keyword evidence="4 14" id="KW-1134">Transmembrane beta strand</keyword>
<evidence type="ECO:0000256" key="17">
    <source>
        <dbReference type="SAM" id="MobiDB-lite"/>
    </source>
</evidence>
<dbReference type="AlphaFoldDB" id="A0A5E7MBJ9"/>
<dbReference type="InterPro" id="IPR010917">
    <property type="entry name" value="TonB_rcpt_CS"/>
</dbReference>
<keyword evidence="9" id="KW-0406">Ion transport</keyword>
<evidence type="ECO:0000256" key="11">
    <source>
        <dbReference type="ARBA" id="ARBA00023136"/>
    </source>
</evidence>
<feature type="short sequence motif" description="TonB C-terminal box" evidence="15">
    <location>
        <begin position="734"/>
        <end position="751"/>
    </location>
</feature>
<comment type="subcellular location">
    <subcellularLocation>
        <location evidence="1 14">Cell outer membrane</location>
        <topology evidence="1 14">Multi-pass membrane protein</topology>
    </subcellularLocation>
</comment>
<dbReference type="PROSITE" id="PS01156">
    <property type="entry name" value="TONB_DEPENDENT_REC_2"/>
    <property type="match status" value="1"/>
</dbReference>
<dbReference type="PANTHER" id="PTHR32552:SF74">
    <property type="entry name" value="HYDROXAMATE SIDEROPHORE RECEPTOR FHUE"/>
    <property type="match status" value="1"/>
</dbReference>
<keyword evidence="13 14" id="KW-0998">Cell outer membrane</keyword>
<sequence length="751" mass="82467" precursor="true">MTAPILLCSKNSVTPRAPLALRPLALAVHMLTAGIAFVAPSVQAAEQTEQTETGSAVTLPAIAITETATGERSAITEGTNSYTTESERTATPLNLSPRETPQSVGVVTQQRIQDQDLQTILDVVNNATGVSVNRYETSRAQFNARGFELNSLMIDGVPTIFEQPWSSGEIFSSLAMYDRVEVVRGANGLMTGAGDPSASINMVRKRAYSTELNGSLEVNAGTWDTYGAQADVATALNEEGTIRARLVGETNEGDTWIDMNSNKRQTLYGTMDIDLTPDTTVWFGLSHQENNAESPMWGGLPVWYADGSRTNWSRSKTTSADWSKWNTTYDTYFVNLDHKFANDWQAHLSYNRGERNGHSSLLYLSGNPGRDGSAPMFSFPATYKTRTTQDDYGIRFDGPFSLLGRQHEAAFGYIDSKQKFDADSLDAQTGFDGVANFDTYKGDFPEPVWGPRTDYGYSETRQKGLYTATRLNVTDDLKVILGARESWYEKTSDDVFSEVSKVDVDHEFTPYAGVVYNLTENLSAYASYTEIFLPQSVRDSSGKTLEPIVGENREIGLKGEYFGGRLNTSAAIFQIKQDNLGQNTGVLIDPSNPVGGFAYEASEGATSKGFELEVSGELATDWNATLGYTQFKVDDANGDDVNTLYPTKLLRTFTTYRLPGAFNKLTIGGGVNWQDSIYTYALNPAGNSEKIQQDAYALVNLMARYEITDNLSAQVNANNVTDEKYFDIFDAFGALTYGAPRSVTASAKYRF</sequence>
<dbReference type="InterPro" id="IPR000531">
    <property type="entry name" value="Beta-barrel_TonB"/>
</dbReference>
<keyword evidence="11 14" id="KW-0472">Membrane</keyword>
<dbReference type="CDD" id="cd01347">
    <property type="entry name" value="ligand_gated_channel"/>
    <property type="match status" value="1"/>
</dbReference>
<feature type="domain" description="TonB-dependent receptor-like beta-barrel" evidence="19">
    <location>
        <begin position="308"/>
        <end position="720"/>
    </location>
</feature>
<keyword evidence="5" id="KW-0410">Iron transport</keyword>
<evidence type="ECO:0000256" key="18">
    <source>
        <dbReference type="SAM" id="SignalP"/>
    </source>
</evidence>
<feature type="chain" id="PRO_5022672249" evidence="18">
    <location>
        <begin position="45"/>
        <end position="751"/>
    </location>
</feature>
<dbReference type="GO" id="GO:0015344">
    <property type="term" value="F:siderophore uptake transmembrane transporter activity"/>
    <property type="evidence" value="ECO:0007669"/>
    <property type="project" value="TreeGrafter"/>
</dbReference>
<reference evidence="21 22" key="1">
    <citation type="submission" date="2019-09" db="EMBL/GenBank/DDBJ databases">
        <authorList>
            <person name="Chandra G."/>
            <person name="Truman W A."/>
        </authorList>
    </citation>
    <scope>NUCLEOTIDE SEQUENCE [LARGE SCALE GENOMIC DNA]</scope>
    <source>
        <strain evidence="21">PS880</strain>
    </source>
</reference>
<keyword evidence="3 14" id="KW-0813">Transport</keyword>
<dbReference type="InterPro" id="IPR012910">
    <property type="entry name" value="Plug_dom"/>
</dbReference>
<dbReference type="PANTHER" id="PTHR32552">
    <property type="entry name" value="FERRICHROME IRON RECEPTOR-RELATED"/>
    <property type="match status" value="1"/>
</dbReference>
<dbReference type="GO" id="GO:0038023">
    <property type="term" value="F:signaling receptor activity"/>
    <property type="evidence" value="ECO:0007669"/>
    <property type="project" value="InterPro"/>
</dbReference>
<dbReference type="NCBIfam" id="TIGR01783">
    <property type="entry name" value="TonB-siderophor"/>
    <property type="match status" value="1"/>
</dbReference>
<evidence type="ECO:0000256" key="7">
    <source>
        <dbReference type="ARBA" id="ARBA00022729"/>
    </source>
</evidence>
<evidence type="ECO:0000259" key="20">
    <source>
        <dbReference type="Pfam" id="PF07715"/>
    </source>
</evidence>
<feature type="signal peptide" evidence="18">
    <location>
        <begin position="1"/>
        <end position="44"/>
    </location>
</feature>
<keyword evidence="8" id="KW-0408">Iron</keyword>
<keyword evidence="10 16" id="KW-0798">TonB box</keyword>
<dbReference type="Proteomes" id="UP000375525">
    <property type="component" value="Unassembled WGS sequence"/>
</dbReference>
<comment type="similarity">
    <text evidence="2 14 16">Belongs to the TonB-dependent receptor family.</text>
</comment>
<evidence type="ECO:0000256" key="2">
    <source>
        <dbReference type="ARBA" id="ARBA00009810"/>
    </source>
</evidence>
<accession>A0A5E7MBJ9</accession>
<evidence type="ECO:0000256" key="5">
    <source>
        <dbReference type="ARBA" id="ARBA00022496"/>
    </source>
</evidence>
<keyword evidence="7 18" id="KW-0732">Signal</keyword>
<evidence type="ECO:0000256" key="16">
    <source>
        <dbReference type="RuleBase" id="RU003357"/>
    </source>
</evidence>
<gene>
    <name evidence="21" type="primary">fhuE</name>
    <name evidence="21" type="ORF">PS880_03883</name>
</gene>
<feature type="region of interest" description="Disordered" evidence="17">
    <location>
        <begin position="69"/>
        <end position="100"/>
    </location>
</feature>
<evidence type="ECO:0000256" key="15">
    <source>
        <dbReference type="PROSITE-ProRule" id="PRU10144"/>
    </source>
</evidence>
<evidence type="ECO:0000256" key="13">
    <source>
        <dbReference type="ARBA" id="ARBA00023237"/>
    </source>
</evidence>
<evidence type="ECO:0000256" key="8">
    <source>
        <dbReference type="ARBA" id="ARBA00023004"/>
    </source>
</evidence>
<dbReference type="EMBL" id="CABVIH010000019">
    <property type="protein sequence ID" value="VVP22039.1"/>
    <property type="molecule type" value="Genomic_DNA"/>
</dbReference>
<keyword evidence="6 14" id="KW-0812">Transmembrane</keyword>
<evidence type="ECO:0000256" key="12">
    <source>
        <dbReference type="ARBA" id="ARBA00023170"/>
    </source>
</evidence>